<feature type="domain" description="C2" evidence="13">
    <location>
        <begin position="1718"/>
        <end position="1866"/>
    </location>
</feature>
<protein>
    <submittedName>
        <fullName evidence="14">Myoferlin</fullName>
    </submittedName>
</protein>
<comment type="subcellular location">
    <subcellularLocation>
        <location evidence="2">Cell membrane</location>
    </subcellularLocation>
    <subcellularLocation>
        <location evidence="1">Membrane</location>
        <topology evidence="1">Single-pass membrane protein</topology>
    </subcellularLocation>
</comment>
<dbReference type="InterPro" id="IPR006614">
    <property type="entry name" value="Peroxin/Ferlin"/>
</dbReference>
<evidence type="ECO:0000256" key="9">
    <source>
        <dbReference type="ARBA" id="ARBA00022989"/>
    </source>
</evidence>
<evidence type="ECO:0000313" key="14">
    <source>
        <dbReference type="Ensembl" id="ENSSLUP00000048494.1"/>
    </source>
</evidence>
<gene>
    <name evidence="14" type="primary">LOC116044182</name>
</gene>
<dbReference type="Pfam" id="PF00168">
    <property type="entry name" value="C2"/>
    <property type="match status" value="7"/>
</dbReference>
<feature type="compositionally biased region" description="Low complexity" evidence="11">
    <location>
        <begin position="132"/>
        <end position="145"/>
    </location>
</feature>
<evidence type="ECO:0000256" key="2">
    <source>
        <dbReference type="ARBA" id="ARBA00004236"/>
    </source>
</evidence>
<name>A0A8D0A8I9_SANLU</name>
<proteinExistence type="inferred from homology"/>
<dbReference type="CDD" id="cd04037">
    <property type="entry name" value="C2E_Ferlin"/>
    <property type="match status" value="1"/>
</dbReference>
<dbReference type="CDD" id="cd08374">
    <property type="entry name" value="C2F_Ferlin"/>
    <property type="match status" value="1"/>
</dbReference>
<dbReference type="InterPro" id="IPR000008">
    <property type="entry name" value="C2_dom"/>
</dbReference>
<reference evidence="14" key="1">
    <citation type="submission" date="2025-08" db="UniProtKB">
        <authorList>
            <consortium name="Ensembl"/>
        </authorList>
    </citation>
    <scope>IDENTIFICATION</scope>
</reference>
<dbReference type="InterPro" id="IPR037721">
    <property type="entry name" value="Ferlin"/>
</dbReference>
<evidence type="ECO:0000256" key="12">
    <source>
        <dbReference type="SAM" id="Phobius"/>
    </source>
</evidence>
<dbReference type="SMART" id="SM01200">
    <property type="entry name" value="FerA"/>
    <property type="match status" value="1"/>
</dbReference>
<keyword evidence="5 12" id="KW-0812">Transmembrane</keyword>
<dbReference type="Gene3D" id="2.60.40.150">
    <property type="entry name" value="C2 domain"/>
    <property type="match status" value="6"/>
</dbReference>
<evidence type="ECO:0000256" key="10">
    <source>
        <dbReference type="ARBA" id="ARBA00023136"/>
    </source>
</evidence>
<feature type="compositionally biased region" description="Basic and acidic residues" evidence="11">
    <location>
        <begin position="1926"/>
        <end position="1937"/>
    </location>
</feature>
<keyword evidence="8" id="KW-0106">Calcium</keyword>
<comment type="similarity">
    <text evidence="3">Belongs to the ferlin family.</text>
</comment>
<dbReference type="InterPro" id="IPR012561">
    <property type="entry name" value="Ferlin_B-domain"/>
</dbReference>
<evidence type="ECO:0000256" key="11">
    <source>
        <dbReference type="SAM" id="MobiDB-lite"/>
    </source>
</evidence>
<dbReference type="SMART" id="SM00239">
    <property type="entry name" value="C2"/>
    <property type="match status" value="7"/>
</dbReference>
<dbReference type="Pfam" id="PF08151">
    <property type="entry name" value="FerI"/>
    <property type="match status" value="1"/>
</dbReference>
<evidence type="ECO:0000259" key="13">
    <source>
        <dbReference type="PROSITE" id="PS50004"/>
    </source>
</evidence>
<feature type="domain" description="C2" evidence="13">
    <location>
        <begin position="182"/>
        <end position="298"/>
    </location>
</feature>
<dbReference type="Proteomes" id="UP000694568">
    <property type="component" value="Unplaced"/>
</dbReference>
<dbReference type="Pfam" id="PF16165">
    <property type="entry name" value="Ferlin_C"/>
    <property type="match status" value="1"/>
</dbReference>
<dbReference type="InterPro" id="IPR055072">
    <property type="entry name" value="Ferlin_DSRM"/>
</dbReference>
<sequence>MLRVVVESAKGLPKKKVGQPDPITTVVFKEEKKKTKWIDNELNPVWNEVLEFDLKGTGLDSSSYIDVIVKDYETIGKDKFIGSTKISLKDLAAGQTKSLPSRNIPLANESGQNIGATINLVIGYDPPANAAPNLNDPLAGDATVDAGGGGGGGEEGDETLPDGGQIGSSGVPSGQPVNLRQRFNRSQNRQRLVDKPQDFQIRVRIIEARQLSGNNIKPVVKVHVCGQTHRTRIKRGNNPFFDEVLYSIIICINIYINCEFSSLQVYNSYSLRADSIMGEFKVPAHCVLRKWLLLNEADDSSSGAKGYLKVSLFVVGAGDEPPVEKRELNDDQDDIESNLLLPAGMTLRWATLSLKVFRAEDIPQMDDAFIQSMKEIFGGEENKKNLVDPFLEACFAGKKLCTQIIEKNANPEWNQVCCVCDYRDRLTRNDAIGTTYLNLAKIASSGGEIEGILLKEFTGLLDWFCRILSTIVIFLFTFTPVLHPLYCFFQQFISMSLQGEGVAYRGRILVELSTKLERNADKTVDSIHSDDILVVQKYQRRRKYSLCAVFYSASMIQEPGEPIQFEVSIGNYGNKLDTTCKPLASTTQYSRAVFDGNHYYYLPWVNTKPVVVVLSYWEDISHRLDSVNIILYITHRLESNLEAFKTAILAKVSENQLVEVWLKLLNQLIEDLESFPTPELESSSNLTSLDIQIKKLRDSALTSIKDGARRMREEAREIRDTLPDLETWVDKLKLLAEEPQNSMPDVIIWMIRGEKRVAYSRIPAHQLLYSTYSEQACGQHCGKIQTVFLKYPMDKNKGLKVPVQIRVNMWLGLSAHEKKFNSYSEGTFSVFAELYENQAQVFGKWGTTGLVGRHKFSDVTGKLKLKQEHFLPPRGWEWESDWFIDPEKALLTEADAGHTEFMDEVYQNESRFPGGEWKAASEPFTDVNGEKSRNPGEFDCPPGWMWEDKWTVDDNRAVDDQGWEYGITIPPEDKPLSWVSAEKVYHVHRRRRLVRARKRAALPPGKRDQGDPEGWEFSSLIGWKFHKKERSSDTFRRRRWRRKMAPENRLGASAIFQLEGALGVDTEEKGSKDGATKLFGANTPTVSCSFDRSHMYHLRVYVYQAQNLASMDKDSFSDPYAHVSFLHLSKTTESLQATLNPTWDQTLIFSDVEIYGDPQSTAQRPPDVVLEFYDKDQVGKDELLGRSVCAPLVKLNPGMDQTPKLLWQPIIHKGQKAGEALVAAELILKVEVCPKSSGEMSNLPLGIRPVVQLTAVEILAWGLRNMKPYQLASVSSPSLVVECGGQRVESAIIKNMKKNPNFPSSVLFIKVLLPKEEMYTPPIVLKVIDHRPFGRKPVVGQCTITTLEQFRCDPYIVTAEGAMSSKMALMASPSKHLSINMEEKTPLLETQEKETVDWWSKFYASTGDQQKCGPYLKKGYDTLKLFDCELEDVPEFKGLTDFCSTFKLLRGKNESGDDDPSVVGELKGSFKVYPLSDDPGVVPPPRQFRELPESGPQECLVRIYVVRAIDLQPKDNNGSCDPYIKMSLGRNTVDDRDHYLPNTTSPLFGRMFEMTCFLPQDKDLKISVYDYDLLTRDEKVGETVIDLENRFLSRYNSYCGLPQTYCISGINKWRDQLKPSEILNNLARLKGLSKPRTEDNGTSLTFNGKQYTLAEFEDNKEIHEHLGPALERLSLHVLRKQGLVPEHVETRTLYSSFQPNISQGKLQMWVDIFPKSIGLPGPPFDITPRKPKKYFLRAVVWNTTDVTLDETSITGERMSDIYVKGWMPGMEEDKQKTDVHYRSLDGDGNFNWRFVFGFEYLPAEQLCLVSKKEHFWSLDKTEFRIPPKLIIQIWDNDKFSLDDYLGTLELDLRNLVGPAKTPEKCTLKMMDDLEIGAPHKMEQAKSLFAQQSVRGWWPCSIEQDGKKVLGGKVEMTLEIIGEADADAKPAGKGRDDPNMNPHLDPPKRPDTSFFWFTNPCKTMKFIVWKRFRCLFIGLIILTIVVLFLAILLYSLPNYISMKIVKPLQ</sequence>
<evidence type="ECO:0000256" key="8">
    <source>
        <dbReference type="ARBA" id="ARBA00022837"/>
    </source>
</evidence>
<feature type="region of interest" description="Disordered" evidence="11">
    <location>
        <begin position="1926"/>
        <end position="1945"/>
    </location>
</feature>
<dbReference type="GO" id="GO:0046872">
    <property type="term" value="F:metal ion binding"/>
    <property type="evidence" value="ECO:0007669"/>
    <property type="project" value="UniProtKB-KW"/>
</dbReference>
<dbReference type="Pfam" id="PF22901">
    <property type="entry name" value="dsrm_Ferlin"/>
    <property type="match status" value="1"/>
</dbReference>
<feature type="domain" description="C2" evidence="13">
    <location>
        <begin position="1237"/>
        <end position="1360"/>
    </location>
</feature>
<dbReference type="InterPro" id="IPR037724">
    <property type="entry name" value="C2E_Ferlin"/>
</dbReference>
<keyword evidence="4" id="KW-1003">Cell membrane</keyword>
<dbReference type="SMART" id="SM00693">
    <property type="entry name" value="DysFN"/>
    <property type="match status" value="2"/>
</dbReference>
<dbReference type="InterPro" id="IPR037723">
    <property type="entry name" value="C2D_Ferlin"/>
</dbReference>
<dbReference type="SMART" id="SM00694">
    <property type="entry name" value="DysFC"/>
    <property type="match status" value="2"/>
</dbReference>
<feature type="domain" description="C2" evidence="13">
    <location>
        <begin position="1482"/>
        <end position="1600"/>
    </location>
</feature>
<feature type="transmembrane region" description="Helical" evidence="12">
    <location>
        <begin position="1974"/>
        <end position="1995"/>
    </location>
</feature>
<dbReference type="InterPro" id="IPR012560">
    <property type="entry name" value="Ferlin_A-domain"/>
</dbReference>
<evidence type="ECO:0000256" key="7">
    <source>
        <dbReference type="ARBA" id="ARBA00022737"/>
    </source>
</evidence>
<dbReference type="CDD" id="cd08373">
    <property type="entry name" value="C2A_Ferlin"/>
    <property type="match status" value="1"/>
</dbReference>
<dbReference type="PANTHER" id="PTHR12546">
    <property type="entry name" value="FER-1-LIKE"/>
    <property type="match status" value="1"/>
</dbReference>
<dbReference type="InterPro" id="IPR037720">
    <property type="entry name" value="C2B_Ferlin"/>
</dbReference>
<feature type="region of interest" description="Disordered" evidence="11">
    <location>
        <begin position="132"/>
        <end position="184"/>
    </location>
</feature>
<keyword evidence="7" id="KW-0677">Repeat</keyword>
<dbReference type="Ensembl" id="ENSSLUT00000049957.1">
    <property type="protein sequence ID" value="ENSSLUP00000048494.1"/>
    <property type="gene ID" value="ENSSLUG00000019986.1"/>
</dbReference>
<dbReference type="InterPro" id="IPR037725">
    <property type="entry name" value="C2F_Ferlin"/>
</dbReference>
<keyword evidence="9 12" id="KW-1133">Transmembrane helix</keyword>
<reference evidence="14" key="2">
    <citation type="submission" date="2025-09" db="UniProtKB">
        <authorList>
            <consortium name="Ensembl"/>
        </authorList>
    </citation>
    <scope>IDENTIFICATION</scope>
</reference>
<feature type="domain" description="C2" evidence="13">
    <location>
        <begin position="1080"/>
        <end position="1206"/>
    </location>
</feature>
<dbReference type="InterPro" id="IPR037726">
    <property type="entry name" value="C2A_Ferlin"/>
</dbReference>
<dbReference type="PANTHER" id="PTHR12546:SF55">
    <property type="entry name" value="MYOFERLIN"/>
    <property type="match status" value="1"/>
</dbReference>
<feature type="domain" description="C2" evidence="13">
    <location>
        <begin position="1"/>
        <end position="101"/>
    </location>
</feature>
<dbReference type="FunFam" id="2.60.40.150:FF:000009">
    <property type="entry name" value="dysferlin isoform X2"/>
    <property type="match status" value="1"/>
</dbReference>
<dbReference type="GO" id="GO:0005886">
    <property type="term" value="C:plasma membrane"/>
    <property type="evidence" value="ECO:0007669"/>
    <property type="project" value="UniProtKB-SubCell"/>
</dbReference>
<evidence type="ECO:0000256" key="4">
    <source>
        <dbReference type="ARBA" id="ARBA00022475"/>
    </source>
</evidence>
<dbReference type="FunFam" id="2.60.40.150:FF:000026">
    <property type="entry name" value="dysferlin isoform X2"/>
    <property type="match status" value="1"/>
</dbReference>
<dbReference type="SMART" id="SM01202">
    <property type="entry name" value="FerI"/>
    <property type="match status" value="1"/>
</dbReference>
<evidence type="ECO:0000313" key="15">
    <source>
        <dbReference type="Proteomes" id="UP000694568"/>
    </source>
</evidence>
<dbReference type="CDD" id="cd04011">
    <property type="entry name" value="C2B_Ferlin"/>
    <property type="match status" value="1"/>
</dbReference>
<dbReference type="PROSITE" id="PS50004">
    <property type="entry name" value="C2"/>
    <property type="match status" value="6"/>
</dbReference>
<accession>A0A8D0A8I9</accession>
<dbReference type="SMART" id="SM01201">
    <property type="entry name" value="FerB"/>
    <property type="match status" value="1"/>
</dbReference>
<dbReference type="InterPro" id="IPR012968">
    <property type="entry name" value="FerIin_dom"/>
</dbReference>
<dbReference type="Pfam" id="PF08150">
    <property type="entry name" value="FerB"/>
    <property type="match status" value="1"/>
</dbReference>
<dbReference type="Pfam" id="PF08165">
    <property type="entry name" value="FerA"/>
    <property type="match status" value="1"/>
</dbReference>
<keyword evidence="6" id="KW-0479">Metal-binding</keyword>
<dbReference type="CDD" id="cd04017">
    <property type="entry name" value="C2D_Ferlin"/>
    <property type="match status" value="1"/>
</dbReference>
<dbReference type="InterPro" id="IPR035892">
    <property type="entry name" value="C2_domain_sf"/>
</dbReference>
<dbReference type="GeneTree" id="ENSGT00940000154741"/>
<dbReference type="GO" id="GO:0007009">
    <property type="term" value="P:plasma membrane organization"/>
    <property type="evidence" value="ECO:0007669"/>
    <property type="project" value="TreeGrafter"/>
</dbReference>
<keyword evidence="10 12" id="KW-0472">Membrane</keyword>
<evidence type="ECO:0000256" key="3">
    <source>
        <dbReference type="ARBA" id="ARBA00007561"/>
    </source>
</evidence>
<dbReference type="InterPro" id="IPR032362">
    <property type="entry name" value="Ferlin_C"/>
</dbReference>
<evidence type="ECO:0000256" key="1">
    <source>
        <dbReference type="ARBA" id="ARBA00004167"/>
    </source>
</evidence>
<evidence type="ECO:0000256" key="5">
    <source>
        <dbReference type="ARBA" id="ARBA00022692"/>
    </source>
</evidence>
<dbReference type="SUPFAM" id="SSF49562">
    <property type="entry name" value="C2 domain (Calcium/lipid-binding domain, CaLB)"/>
    <property type="match status" value="7"/>
</dbReference>
<organism evidence="14 15">
    <name type="scientific">Sander lucioperca</name>
    <name type="common">Pike-perch</name>
    <name type="synonym">Perca lucioperca</name>
    <dbReference type="NCBI Taxonomy" id="283035"/>
    <lineage>
        <taxon>Eukaryota</taxon>
        <taxon>Metazoa</taxon>
        <taxon>Chordata</taxon>
        <taxon>Craniata</taxon>
        <taxon>Vertebrata</taxon>
        <taxon>Euteleostomi</taxon>
        <taxon>Actinopterygii</taxon>
        <taxon>Neopterygii</taxon>
        <taxon>Teleostei</taxon>
        <taxon>Neoteleostei</taxon>
        <taxon>Acanthomorphata</taxon>
        <taxon>Eupercaria</taxon>
        <taxon>Perciformes</taxon>
        <taxon>Percoidei</taxon>
        <taxon>Percidae</taxon>
        <taxon>Luciopercinae</taxon>
        <taxon>Sander</taxon>
    </lineage>
</organism>
<evidence type="ECO:0000256" key="6">
    <source>
        <dbReference type="ARBA" id="ARBA00022723"/>
    </source>
</evidence>
<dbReference type="GO" id="GO:0061025">
    <property type="term" value="P:membrane fusion"/>
    <property type="evidence" value="ECO:0007669"/>
    <property type="project" value="TreeGrafter"/>
</dbReference>
<keyword evidence="15" id="KW-1185">Reference proteome</keyword>